<reference evidence="4" key="4">
    <citation type="journal article" date="2008" name="Nucleic Acids Res.">
        <title>The rice annotation project database (RAP-DB): 2008 update.</title>
        <authorList>
            <consortium name="The rice annotation project (RAP)"/>
        </authorList>
    </citation>
    <scope>GENOME REANNOTATION</scope>
    <source>
        <strain evidence="4">cv. Nipponbare</strain>
    </source>
</reference>
<dbReference type="EMBL" id="AP006059">
    <property type="protein sequence ID" value="BAD46559.1"/>
    <property type="molecule type" value="Genomic_DNA"/>
</dbReference>
<feature type="region of interest" description="Disordered" evidence="1">
    <location>
        <begin position="264"/>
        <end position="297"/>
    </location>
</feature>
<reference evidence="4" key="3">
    <citation type="journal article" date="2005" name="Nature">
        <title>The map-based sequence of the rice genome.</title>
        <authorList>
            <consortium name="International rice genome sequencing project (IRGSP)"/>
            <person name="Matsumoto T."/>
            <person name="Wu J."/>
            <person name="Kanamori H."/>
            <person name="Katayose Y."/>
            <person name="Fujisawa M."/>
            <person name="Namiki N."/>
            <person name="Mizuno H."/>
            <person name="Yamamoto K."/>
            <person name="Antonio B.A."/>
            <person name="Baba T."/>
            <person name="Sakata K."/>
            <person name="Nagamura Y."/>
            <person name="Aoki H."/>
            <person name="Arikawa K."/>
            <person name="Arita K."/>
            <person name="Bito T."/>
            <person name="Chiden Y."/>
            <person name="Fujitsuka N."/>
            <person name="Fukunaka R."/>
            <person name="Hamada M."/>
            <person name="Harada C."/>
            <person name="Hayashi A."/>
            <person name="Hijishita S."/>
            <person name="Honda M."/>
            <person name="Hosokawa S."/>
            <person name="Ichikawa Y."/>
            <person name="Idonuma A."/>
            <person name="Iijima M."/>
            <person name="Ikeda M."/>
            <person name="Ikeno M."/>
            <person name="Ito K."/>
            <person name="Ito S."/>
            <person name="Ito T."/>
            <person name="Ito Y."/>
            <person name="Ito Y."/>
            <person name="Iwabuchi A."/>
            <person name="Kamiya K."/>
            <person name="Karasawa W."/>
            <person name="Kurita K."/>
            <person name="Katagiri S."/>
            <person name="Kikuta A."/>
            <person name="Kobayashi H."/>
            <person name="Kobayashi N."/>
            <person name="Machita K."/>
            <person name="Maehara T."/>
            <person name="Masukawa M."/>
            <person name="Mizubayashi T."/>
            <person name="Mukai Y."/>
            <person name="Nagasaki H."/>
            <person name="Nagata Y."/>
            <person name="Naito S."/>
            <person name="Nakashima M."/>
            <person name="Nakama Y."/>
            <person name="Nakamichi Y."/>
            <person name="Nakamura M."/>
            <person name="Meguro A."/>
            <person name="Negishi M."/>
            <person name="Ohta I."/>
            <person name="Ohta T."/>
            <person name="Okamoto M."/>
            <person name="Ono N."/>
            <person name="Saji S."/>
            <person name="Sakaguchi M."/>
            <person name="Sakai K."/>
            <person name="Shibata M."/>
            <person name="Shimokawa T."/>
            <person name="Song J."/>
            <person name="Takazaki Y."/>
            <person name="Terasawa K."/>
            <person name="Tsugane M."/>
            <person name="Tsuji K."/>
            <person name="Ueda S."/>
            <person name="Waki K."/>
            <person name="Yamagata H."/>
            <person name="Yamamoto M."/>
            <person name="Yamamoto S."/>
            <person name="Yamane H."/>
            <person name="Yoshiki S."/>
            <person name="Yoshihara R."/>
            <person name="Yukawa K."/>
            <person name="Zhong H."/>
            <person name="Yano M."/>
            <person name="Yuan Q."/>
            <person name="Ouyang S."/>
            <person name="Liu J."/>
            <person name="Jones K.M."/>
            <person name="Gansberger K."/>
            <person name="Moffat K."/>
            <person name="Hill J."/>
            <person name="Bera J."/>
            <person name="Fadrosh D."/>
            <person name="Jin S."/>
            <person name="Johri S."/>
            <person name="Kim M."/>
            <person name="Overton L."/>
            <person name="Reardon M."/>
            <person name="Tsitrin T."/>
            <person name="Vuong H."/>
            <person name="Weaver B."/>
            <person name="Ciecko A."/>
            <person name="Tallon L."/>
            <person name="Jackson J."/>
            <person name="Pai G."/>
            <person name="Aken S.V."/>
            <person name="Utterback T."/>
            <person name="Reidmuller S."/>
            <person name="Feldblyum T."/>
            <person name="Hsiao J."/>
            <person name="Zismann V."/>
            <person name="Iobst S."/>
            <person name="de Vazeille A.R."/>
            <person name="Buell C.R."/>
            <person name="Ying K."/>
            <person name="Li Y."/>
            <person name="Lu T."/>
            <person name="Huang Y."/>
            <person name="Zhao Q."/>
            <person name="Feng Q."/>
            <person name="Zhang L."/>
            <person name="Zhu J."/>
            <person name="Weng Q."/>
            <person name="Mu J."/>
            <person name="Lu Y."/>
            <person name="Fan D."/>
            <person name="Liu Y."/>
            <person name="Guan J."/>
            <person name="Zhang Y."/>
            <person name="Yu S."/>
            <person name="Liu X."/>
            <person name="Zhang Y."/>
            <person name="Hong G."/>
            <person name="Han B."/>
            <person name="Choisne N."/>
            <person name="Demange N."/>
            <person name="Orjeda G."/>
            <person name="Samain S."/>
            <person name="Cattolico L."/>
            <person name="Pelletier E."/>
            <person name="Couloux A."/>
            <person name="Segurens B."/>
            <person name="Wincker P."/>
            <person name="D'Hont A."/>
            <person name="Scarpelli C."/>
            <person name="Weissenbach J."/>
            <person name="Salanoubat M."/>
            <person name="Quetier F."/>
            <person name="Yu Y."/>
            <person name="Kim H.R."/>
            <person name="Rambo T."/>
            <person name="Currie J."/>
            <person name="Collura K."/>
            <person name="Luo M."/>
            <person name="Yang T."/>
            <person name="Ammiraju J.S.S."/>
            <person name="Engler F."/>
            <person name="Soderlund C."/>
            <person name="Wing R.A."/>
            <person name="Palmer L.E."/>
            <person name="de la Bastide M."/>
            <person name="Spiegel L."/>
            <person name="Nascimento L."/>
            <person name="Zutavern T."/>
            <person name="O'Shaughnessy A."/>
            <person name="Dike S."/>
            <person name="Dedhia N."/>
            <person name="Preston R."/>
            <person name="Balija V."/>
            <person name="McCombie W.R."/>
            <person name="Chow T."/>
            <person name="Chen H."/>
            <person name="Chung M."/>
            <person name="Chen C."/>
            <person name="Shaw J."/>
            <person name="Wu H."/>
            <person name="Hsiao K."/>
            <person name="Chao Y."/>
            <person name="Chu M."/>
            <person name="Cheng C."/>
            <person name="Hour A."/>
            <person name="Lee P."/>
            <person name="Lin S."/>
            <person name="Lin Y."/>
            <person name="Liou J."/>
            <person name="Liu S."/>
            <person name="Hsing Y."/>
            <person name="Raghuvanshi S."/>
            <person name="Mohanty A."/>
            <person name="Bharti A.K."/>
            <person name="Gaur A."/>
            <person name="Gupta V."/>
            <person name="Kumar D."/>
            <person name="Ravi V."/>
            <person name="Vij S."/>
            <person name="Kapur A."/>
            <person name="Khurana P."/>
            <person name="Khurana P."/>
            <person name="Khurana J.P."/>
            <person name="Tyagi A.K."/>
            <person name="Gaikwad K."/>
            <person name="Singh A."/>
            <person name="Dalal V."/>
            <person name="Srivastava S."/>
            <person name="Dixit A."/>
            <person name="Pal A.K."/>
            <person name="Ghazi I.A."/>
            <person name="Yadav M."/>
            <person name="Pandit A."/>
            <person name="Bhargava A."/>
            <person name="Sureshbabu K."/>
            <person name="Batra K."/>
            <person name="Sharma T.R."/>
            <person name="Mohapatra T."/>
            <person name="Singh N.K."/>
            <person name="Messing J."/>
            <person name="Nelson A.B."/>
            <person name="Fuks G."/>
            <person name="Kavchok S."/>
            <person name="Keizer G."/>
            <person name="Linton E."/>
            <person name="Llaca V."/>
            <person name="Song R."/>
            <person name="Tanyolac B."/>
            <person name="Young S."/>
            <person name="Ho-Il K."/>
            <person name="Hahn J.H."/>
            <person name="Sangsakoo G."/>
            <person name="Vanavichit A."/>
            <person name="de Mattos Luiz.A.T."/>
            <person name="Zimmer P.D."/>
            <person name="Malone G."/>
            <person name="Dellagostin O."/>
            <person name="de Oliveira A.C."/>
            <person name="Bevan M."/>
            <person name="Bancroft I."/>
            <person name="Minx P."/>
            <person name="Cordum H."/>
            <person name="Wilson R."/>
            <person name="Cheng Z."/>
            <person name="Jin W."/>
            <person name="Jiang J."/>
            <person name="Leong S.A."/>
            <person name="Iwama H."/>
            <person name="Gojobori T."/>
            <person name="Itoh T."/>
            <person name="Niimura Y."/>
            <person name="Fujii Y."/>
            <person name="Habara T."/>
            <person name="Sakai H."/>
            <person name="Sato Y."/>
            <person name="Wilson G."/>
            <person name="Kumar K."/>
            <person name="McCouch S."/>
            <person name="Juretic N."/>
            <person name="Hoen D."/>
            <person name="Wright S."/>
            <person name="Bruskiewich R."/>
            <person name="Bureau T."/>
            <person name="Miyao A."/>
            <person name="Hirochika H."/>
            <person name="Nishikawa T."/>
            <person name="Kadowaki K."/>
            <person name="Sugiura M."/>
            <person name="Burr B."/>
            <person name="Sasaki T."/>
        </authorList>
    </citation>
    <scope>NUCLEOTIDE SEQUENCE [LARGE SCALE GENOMIC DNA]</scope>
    <source>
        <strain evidence="4">cv. Nipponbare</strain>
    </source>
</reference>
<feature type="compositionally biased region" description="Basic and acidic residues" evidence="1">
    <location>
        <begin position="387"/>
        <end position="405"/>
    </location>
</feature>
<reference evidence="2" key="1">
    <citation type="submission" date="2002-11" db="EMBL/GenBank/DDBJ databases">
        <title>Oryza sativa nipponbare(GA3) genomic DNA, chromosome 9, BAC clone:OSJNBa0066B16.</title>
        <authorList>
            <person name="Sasaki T."/>
            <person name="Matsumoto T."/>
            <person name="Katayose Y."/>
        </authorList>
    </citation>
    <scope>NUCLEOTIDE SEQUENCE</scope>
</reference>
<evidence type="ECO:0000313" key="4">
    <source>
        <dbReference type="Proteomes" id="UP000000763"/>
    </source>
</evidence>
<proteinExistence type="predicted"/>
<accession>Q69K35</accession>
<reference evidence="3" key="2">
    <citation type="submission" date="2002-11" db="EMBL/GenBank/DDBJ databases">
        <title>Oryza sativa nipponbare(GA3) genomic DNA, chromosome 9, BAC clone:OSJNBb0023E08.</title>
        <authorList>
            <person name="Sasaki T."/>
            <person name="Matsumoto T."/>
            <person name="Katayose Y."/>
        </authorList>
    </citation>
    <scope>NUCLEOTIDE SEQUENCE</scope>
</reference>
<protein>
    <submittedName>
        <fullName evidence="2">HGWP repeat containing protein-like</fullName>
    </submittedName>
</protein>
<evidence type="ECO:0000313" key="2">
    <source>
        <dbReference type="EMBL" id="BAD36666.1"/>
    </source>
</evidence>
<feature type="compositionally biased region" description="Low complexity" evidence="1">
    <location>
        <begin position="265"/>
        <end position="291"/>
    </location>
</feature>
<evidence type="ECO:0000313" key="3">
    <source>
        <dbReference type="EMBL" id="BAD46559.1"/>
    </source>
</evidence>
<name>Q69K35_ORYSJ</name>
<feature type="region of interest" description="Disordered" evidence="1">
    <location>
        <begin position="312"/>
        <end position="339"/>
    </location>
</feature>
<feature type="region of interest" description="Disordered" evidence="1">
    <location>
        <begin position="368"/>
        <end position="414"/>
    </location>
</feature>
<dbReference type="Proteomes" id="UP000000763">
    <property type="component" value="Chromosome 9"/>
</dbReference>
<evidence type="ECO:0000256" key="1">
    <source>
        <dbReference type="SAM" id="MobiDB-lite"/>
    </source>
</evidence>
<organism evidence="2 4">
    <name type="scientific">Oryza sativa subsp. japonica</name>
    <name type="common">Rice</name>
    <dbReference type="NCBI Taxonomy" id="39947"/>
    <lineage>
        <taxon>Eukaryota</taxon>
        <taxon>Viridiplantae</taxon>
        <taxon>Streptophyta</taxon>
        <taxon>Embryophyta</taxon>
        <taxon>Tracheophyta</taxon>
        <taxon>Spermatophyta</taxon>
        <taxon>Magnoliopsida</taxon>
        <taxon>Liliopsida</taxon>
        <taxon>Poales</taxon>
        <taxon>Poaceae</taxon>
        <taxon>BOP clade</taxon>
        <taxon>Oryzoideae</taxon>
        <taxon>Oryzeae</taxon>
        <taxon>Oryzinae</taxon>
        <taxon>Oryza</taxon>
        <taxon>Oryza sativa</taxon>
    </lineage>
</organism>
<dbReference type="EMBL" id="AP006058">
    <property type="protein sequence ID" value="BAD36666.1"/>
    <property type="molecule type" value="Genomic_DNA"/>
</dbReference>
<sequence>MFSSIKEVGRKVIDKQKHALHRSRKTPDCNCPATVTLSLSKQDDLGKSVSMKARSEIFNSVSDATRSEKCKHRLPAPPPPLNPPHPAFPARLNEGGITPRVSLSRFPPFSLSLSLGFVRIHPAKFAGVFNGARDLRARFPLSPAALSPSRCYIIAPRAPLFRFRRSPLALAVGSVLAPCSSLSAVAADLRFAAAVAPVLRPTRRHLHRLRRVVADPVRRSASPADCRSTVALGIPNRAVAFLRSGSPPPSLRSSSRLGATSLGIAASPSTSSAPPFRSPTVGAPPSSSSRTAPPPSSAPAAVLVVVVVPGGPGRQPPAPAGAADARDPRRRPPPAACARSTVDRAANVWAPLPVDPTLQLRKIRSSWKSKPSFGKASKAKRTAFRTFGDDHEPRFGNLRNDESYAKHTSKATSL</sequence>
<dbReference type="AlphaFoldDB" id="Q69K35"/>
<gene>
    <name evidence="2" type="ORF">OSJNBa0066B16.5</name>
    <name evidence="3" type="ORF">OSJNBb0023E08.35</name>
</gene>